<keyword evidence="3" id="KW-1185">Reference proteome</keyword>
<proteinExistence type="predicted"/>
<dbReference type="EMBL" id="JAKKPZ010000099">
    <property type="protein sequence ID" value="KAI1702396.1"/>
    <property type="molecule type" value="Genomic_DNA"/>
</dbReference>
<evidence type="ECO:0000256" key="1">
    <source>
        <dbReference type="SAM" id="MobiDB-lite"/>
    </source>
</evidence>
<sequence>MSSQSAAINATLDQNEKENEPLKSVSSFLPITKKSGKSKGKKTNVKIPATSQPDLSETRTLYPKLVTNDSSKILALDNNKNGSENSPQFFNNNANYDGNAESNDFVDVNAETQLSDIPSGMVWNQSSKAADYPETFSTQSDDMISYTSTGSDHVTSNQLTEPEFENVKKTGAVEIESVLPEQNESFGIRKSAFPKVHWDQSYNNDSSFSSSIVDYMASPMIQQSAPKPEVNNSQKTAVKPNKTATNFEQKGPGEFTKAMMNATKNEQRRAVEDHFAFFAAVSKRLNENLVAKQLKYIATCAKHSCHLTEAIATKLGLELLNPMKAVAPAVYENYLYPKVEGVILKVERTATKTKNALEQSIVGSCTVFAAVCVYVSGKVIVDLSLNAASSIQSKAKEYAQNMVQKLL</sequence>
<evidence type="ECO:0000313" key="3">
    <source>
        <dbReference type="Proteomes" id="UP001201812"/>
    </source>
</evidence>
<protein>
    <submittedName>
        <fullName evidence="2">Uncharacterized protein</fullName>
    </submittedName>
</protein>
<feature type="compositionally biased region" description="Polar residues" evidence="1">
    <location>
        <begin position="49"/>
        <end position="59"/>
    </location>
</feature>
<reference evidence="2" key="1">
    <citation type="submission" date="2022-01" db="EMBL/GenBank/DDBJ databases">
        <title>Genome Sequence Resource for Two Populations of Ditylenchus destructor, the Migratory Endoparasitic Phytonematode.</title>
        <authorList>
            <person name="Zhang H."/>
            <person name="Lin R."/>
            <person name="Xie B."/>
        </authorList>
    </citation>
    <scope>NUCLEOTIDE SEQUENCE</scope>
    <source>
        <strain evidence="2">BazhouSP</strain>
    </source>
</reference>
<feature type="region of interest" description="Disordered" evidence="1">
    <location>
        <begin position="224"/>
        <end position="251"/>
    </location>
</feature>
<comment type="caution">
    <text evidence="2">The sequence shown here is derived from an EMBL/GenBank/DDBJ whole genome shotgun (WGS) entry which is preliminary data.</text>
</comment>
<feature type="compositionally biased region" description="Basic residues" evidence="1">
    <location>
        <begin position="34"/>
        <end position="44"/>
    </location>
</feature>
<accession>A0AAD4MQ72</accession>
<feature type="region of interest" description="Disordered" evidence="1">
    <location>
        <begin position="77"/>
        <end position="96"/>
    </location>
</feature>
<feature type="compositionally biased region" description="Polar residues" evidence="1">
    <location>
        <begin position="224"/>
        <end position="248"/>
    </location>
</feature>
<name>A0AAD4MQ72_9BILA</name>
<feature type="region of interest" description="Disordered" evidence="1">
    <location>
        <begin position="1"/>
        <end position="60"/>
    </location>
</feature>
<organism evidence="2 3">
    <name type="scientific">Ditylenchus destructor</name>
    <dbReference type="NCBI Taxonomy" id="166010"/>
    <lineage>
        <taxon>Eukaryota</taxon>
        <taxon>Metazoa</taxon>
        <taxon>Ecdysozoa</taxon>
        <taxon>Nematoda</taxon>
        <taxon>Chromadorea</taxon>
        <taxon>Rhabditida</taxon>
        <taxon>Tylenchina</taxon>
        <taxon>Tylenchomorpha</taxon>
        <taxon>Sphaerularioidea</taxon>
        <taxon>Anguinidae</taxon>
        <taxon>Anguininae</taxon>
        <taxon>Ditylenchus</taxon>
    </lineage>
</organism>
<gene>
    <name evidence="2" type="ORF">DdX_15489</name>
</gene>
<feature type="compositionally biased region" description="Polar residues" evidence="1">
    <location>
        <begin position="1"/>
        <end position="13"/>
    </location>
</feature>
<feature type="compositionally biased region" description="Polar residues" evidence="1">
    <location>
        <begin position="78"/>
        <end position="96"/>
    </location>
</feature>
<dbReference type="Proteomes" id="UP001201812">
    <property type="component" value="Unassembled WGS sequence"/>
</dbReference>
<dbReference type="AlphaFoldDB" id="A0AAD4MQ72"/>
<evidence type="ECO:0000313" key="2">
    <source>
        <dbReference type="EMBL" id="KAI1702396.1"/>
    </source>
</evidence>